<reference evidence="1" key="1">
    <citation type="submission" date="2019-10" db="EMBL/GenBank/DDBJ databases">
        <title>Draft genome sequece of Microseira wollei NIES-4236.</title>
        <authorList>
            <person name="Yamaguchi H."/>
            <person name="Suzuki S."/>
            <person name="Kawachi M."/>
        </authorList>
    </citation>
    <scope>NUCLEOTIDE SEQUENCE</scope>
    <source>
        <strain evidence="1">NIES-4236</strain>
    </source>
</reference>
<dbReference type="RefSeq" id="WP_226582152.1">
    <property type="nucleotide sequence ID" value="NZ_BLAY01000046.1"/>
</dbReference>
<keyword evidence="2" id="KW-1185">Reference proteome</keyword>
<dbReference type="AlphaFoldDB" id="A0AAV3X9H6"/>
<dbReference type="Proteomes" id="UP001050975">
    <property type="component" value="Unassembled WGS sequence"/>
</dbReference>
<organism evidence="1 2">
    <name type="scientific">Microseira wollei NIES-4236</name>
    <dbReference type="NCBI Taxonomy" id="2530354"/>
    <lineage>
        <taxon>Bacteria</taxon>
        <taxon>Bacillati</taxon>
        <taxon>Cyanobacteriota</taxon>
        <taxon>Cyanophyceae</taxon>
        <taxon>Oscillatoriophycideae</taxon>
        <taxon>Aerosakkonematales</taxon>
        <taxon>Aerosakkonemataceae</taxon>
        <taxon>Microseira</taxon>
    </lineage>
</organism>
<gene>
    <name evidence="1" type="ORF">MiSe_32530</name>
</gene>
<comment type="caution">
    <text evidence="1">The sequence shown here is derived from an EMBL/GenBank/DDBJ whole genome shotgun (WGS) entry which is preliminary data.</text>
</comment>
<proteinExistence type="predicted"/>
<dbReference type="EMBL" id="BLAY01000046">
    <property type="protein sequence ID" value="GET38495.1"/>
    <property type="molecule type" value="Genomic_DNA"/>
</dbReference>
<evidence type="ECO:0000313" key="1">
    <source>
        <dbReference type="EMBL" id="GET38495.1"/>
    </source>
</evidence>
<protein>
    <submittedName>
        <fullName evidence="1">Uncharacterized protein</fullName>
    </submittedName>
</protein>
<evidence type="ECO:0000313" key="2">
    <source>
        <dbReference type="Proteomes" id="UP001050975"/>
    </source>
</evidence>
<accession>A0AAV3X9H6</accession>
<name>A0AAV3X9H6_9CYAN</name>
<sequence>MVWDLLLQAAAGFILGAAVGYGVAAIIDALSRAFAELWKNLVAATRAIWGYVTEATEYCLASIAQILDNNWSEIEYYLRQEIGYRREWLVAVFRDGLEVFVVFVDPSLSQGRSVPFKIGELPPGNEAQLPSVQNPIVTELKL</sequence>